<comment type="caution">
    <text evidence="1">The sequence shown here is derived from an EMBL/GenBank/DDBJ whole genome shotgun (WGS) entry which is preliminary data.</text>
</comment>
<gene>
    <name evidence="1" type="ORF">AFUS01_LOCUS3296</name>
</gene>
<proteinExistence type="predicted"/>
<reference evidence="1" key="1">
    <citation type="submission" date="2021-06" db="EMBL/GenBank/DDBJ databases">
        <authorList>
            <person name="Hodson N. C."/>
            <person name="Mongue J. A."/>
            <person name="Jaron S. K."/>
        </authorList>
    </citation>
    <scope>NUCLEOTIDE SEQUENCE</scope>
</reference>
<name>A0A8J2NTJ9_9HEXA</name>
<dbReference type="EMBL" id="CAJVCH010019720">
    <property type="protein sequence ID" value="CAG7687456.1"/>
    <property type="molecule type" value="Genomic_DNA"/>
</dbReference>
<dbReference type="Proteomes" id="UP000708208">
    <property type="component" value="Unassembled WGS sequence"/>
</dbReference>
<keyword evidence="2" id="KW-1185">Reference proteome</keyword>
<evidence type="ECO:0000313" key="1">
    <source>
        <dbReference type="EMBL" id="CAG7687456.1"/>
    </source>
</evidence>
<sequence length="157" mass="17696">MVKTFDIAVFQPMEDLNPFEPVNNLDKVWYLTLAVEMPCGFIGKGVSENPAHLSNFLKLPDIPAPNGDMLSNIQVTLLGDFNTEQVTVTRLGQFSSYDSLQRPITIGSSIICKPNTHFWLLKEKYLCTVVLVNYAEEQVDTEDSGYETDELGITWMQ</sequence>
<organism evidence="1 2">
    <name type="scientific">Allacma fusca</name>
    <dbReference type="NCBI Taxonomy" id="39272"/>
    <lineage>
        <taxon>Eukaryota</taxon>
        <taxon>Metazoa</taxon>
        <taxon>Ecdysozoa</taxon>
        <taxon>Arthropoda</taxon>
        <taxon>Hexapoda</taxon>
        <taxon>Collembola</taxon>
        <taxon>Symphypleona</taxon>
        <taxon>Sminthuridae</taxon>
        <taxon>Allacma</taxon>
    </lineage>
</organism>
<dbReference type="AlphaFoldDB" id="A0A8J2NTJ9"/>
<evidence type="ECO:0000313" key="2">
    <source>
        <dbReference type="Proteomes" id="UP000708208"/>
    </source>
</evidence>
<protein>
    <submittedName>
        <fullName evidence="1">Uncharacterized protein</fullName>
    </submittedName>
</protein>
<accession>A0A8J2NTJ9</accession>